<protein>
    <submittedName>
        <fullName evidence="4">MBL fold metallo-hydrolase</fullName>
    </submittedName>
</protein>
<dbReference type="CDD" id="cd07719">
    <property type="entry name" value="arylsulfatase_AtsA-like_MBL-fold"/>
    <property type="match status" value="1"/>
</dbReference>
<dbReference type="Pfam" id="PF12706">
    <property type="entry name" value="Lactamase_B_2"/>
    <property type="match status" value="1"/>
</dbReference>
<keyword evidence="5" id="KW-1185">Reference proteome</keyword>
<dbReference type="SUPFAM" id="SSF56281">
    <property type="entry name" value="Metallo-hydrolase/oxidoreductase"/>
    <property type="match status" value="1"/>
</dbReference>
<organism evidence="4 5">
    <name type="scientific">Phenylobacterium terrae</name>
    <dbReference type="NCBI Taxonomy" id="2665495"/>
    <lineage>
        <taxon>Bacteria</taxon>
        <taxon>Pseudomonadati</taxon>
        <taxon>Pseudomonadota</taxon>
        <taxon>Alphaproteobacteria</taxon>
        <taxon>Caulobacterales</taxon>
        <taxon>Caulobacteraceae</taxon>
        <taxon>Phenylobacterium</taxon>
    </lineage>
</organism>
<keyword evidence="1" id="KW-0378">Hydrolase</keyword>
<gene>
    <name evidence="4" type="ORF">ACFSC0_09975</name>
</gene>
<reference evidence="5" key="1">
    <citation type="journal article" date="2019" name="Int. J. Syst. Evol. Microbiol.">
        <title>The Global Catalogue of Microorganisms (GCM) 10K type strain sequencing project: providing services to taxonomists for standard genome sequencing and annotation.</title>
        <authorList>
            <consortium name="The Broad Institute Genomics Platform"/>
            <consortium name="The Broad Institute Genome Sequencing Center for Infectious Disease"/>
            <person name="Wu L."/>
            <person name="Ma J."/>
        </authorList>
    </citation>
    <scope>NUCLEOTIDE SEQUENCE [LARGE SCALE GENOMIC DNA]</scope>
    <source>
        <strain evidence="5">DFY28</strain>
    </source>
</reference>
<dbReference type="Proteomes" id="UP001597237">
    <property type="component" value="Unassembled WGS sequence"/>
</dbReference>
<keyword evidence="2" id="KW-0812">Transmembrane</keyword>
<dbReference type="InterPro" id="IPR036866">
    <property type="entry name" value="RibonucZ/Hydroxyglut_hydro"/>
</dbReference>
<evidence type="ECO:0000313" key="4">
    <source>
        <dbReference type="EMBL" id="MFD1783720.1"/>
    </source>
</evidence>
<name>A0ABW4N0V9_9CAUL</name>
<dbReference type="EMBL" id="JBHUEY010000001">
    <property type="protein sequence ID" value="MFD1783720.1"/>
    <property type="molecule type" value="Genomic_DNA"/>
</dbReference>
<sequence length="496" mass="51769">MTQALRWLVGLYGLLFALLGLAGWAAPERLAERLGLATLTTAGLASLRADLGGLFVGLAVLCLAGAILRRRGLLAAALIVLAAILAGRLLGVVADGGLAETAASLAVEASAVAVLALALRALRPADETPRPRRRALVLAGAGLLAVALGVGTAASVPAVQQHAFEAAARRQIGRSNAALLNDDALRVAVCGSSAPLPSPDRAKACVAVFAGGKIYVVDVGPESVERLMQWGVPLSQVAGVLITHFHSDHIGDLGELNLQTWAQGRPAPLPVYGGPGVEQVVAGFNQAYRLDQGYRTAHHGEANMPAATWALVPRPVALPGPATPAKGRTGLVLKDGDLTITAIEVEHAPIEPAYAYRFDYKGRSVVITGDTRAHAPLIAASRGADLMLSEALARPMIETLEQASAEAGRPRVSAIMHDIQSYHVSPAEAADIADAAGVRLLVLYHLLPAPDNALARRVFVRDLDRARDGAWRLADDGSLYTLPLGSTQVRVGRVPR</sequence>
<dbReference type="InterPro" id="IPR044094">
    <property type="entry name" value="AtsA-like_MBL-fold"/>
</dbReference>
<dbReference type="Gene3D" id="3.60.15.10">
    <property type="entry name" value="Ribonuclease Z/Hydroxyacylglutathione hydrolase-like"/>
    <property type="match status" value="1"/>
</dbReference>
<keyword evidence="2" id="KW-0472">Membrane</keyword>
<feature type="transmembrane region" description="Helical" evidence="2">
    <location>
        <begin position="49"/>
        <end position="68"/>
    </location>
</feature>
<dbReference type="PANTHER" id="PTHR46018">
    <property type="entry name" value="ZINC PHOSPHODIESTERASE ELAC PROTEIN 1"/>
    <property type="match status" value="1"/>
</dbReference>
<evidence type="ECO:0000256" key="2">
    <source>
        <dbReference type="SAM" id="Phobius"/>
    </source>
</evidence>
<evidence type="ECO:0000256" key="1">
    <source>
        <dbReference type="ARBA" id="ARBA00022801"/>
    </source>
</evidence>
<dbReference type="RefSeq" id="WP_377283089.1">
    <property type="nucleotide sequence ID" value="NZ_JBHRSI010000008.1"/>
</dbReference>
<feature type="domain" description="Metallo-beta-lactamase" evidence="3">
    <location>
        <begin position="202"/>
        <end position="417"/>
    </location>
</feature>
<accession>A0ABW4N0V9</accession>
<feature type="transmembrane region" description="Helical" evidence="2">
    <location>
        <begin position="73"/>
        <end position="90"/>
    </location>
</feature>
<evidence type="ECO:0000259" key="3">
    <source>
        <dbReference type="SMART" id="SM00849"/>
    </source>
</evidence>
<dbReference type="SMART" id="SM00849">
    <property type="entry name" value="Lactamase_B"/>
    <property type="match status" value="1"/>
</dbReference>
<keyword evidence="2" id="KW-1133">Transmembrane helix</keyword>
<dbReference type="PANTHER" id="PTHR46018:SF2">
    <property type="entry name" value="ZINC PHOSPHODIESTERASE ELAC PROTEIN 1"/>
    <property type="match status" value="1"/>
</dbReference>
<feature type="transmembrane region" description="Helical" evidence="2">
    <location>
        <begin position="102"/>
        <end position="122"/>
    </location>
</feature>
<dbReference type="InterPro" id="IPR001279">
    <property type="entry name" value="Metallo-B-lactamas"/>
</dbReference>
<proteinExistence type="predicted"/>
<comment type="caution">
    <text evidence="4">The sequence shown here is derived from an EMBL/GenBank/DDBJ whole genome shotgun (WGS) entry which is preliminary data.</text>
</comment>
<feature type="transmembrane region" description="Helical" evidence="2">
    <location>
        <begin position="134"/>
        <end position="154"/>
    </location>
</feature>
<evidence type="ECO:0000313" key="5">
    <source>
        <dbReference type="Proteomes" id="UP001597237"/>
    </source>
</evidence>